<name>A0AAW1WQ60_RUBAR</name>
<protein>
    <recommendedName>
        <fullName evidence="8">Protein CHUP1, chloroplastic-like</fullName>
    </recommendedName>
</protein>
<feature type="compositionally biased region" description="Low complexity" evidence="3">
    <location>
        <begin position="309"/>
        <end position="323"/>
    </location>
</feature>
<keyword evidence="1 2" id="KW-0175">Coiled coil</keyword>
<dbReference type="GO" id="GO:0055028">
    <property type="term" value="C:cortical microtubule"/>
    <property type="evidence" value="ECO:0007669"/>
    <property type="project" value="TreeGrafter"/>
</dbReference>
<dbReference type="AlphaFoldDB" id="A0AAW1WQ60"/>
<evidence type="ECO:0000256" key="5">
    <source>
        <dbReference type="SAM" id="SignalP"/>
    </source>
</evidence>
<evidence type="ECO:0000256" key="4">
    <source>
        <dbReference type="SAM" id="Phobius"/>
    </source>
</evidence>
<evidence type="ECO:0000256" key="3">
    <source>
        <dbReference type="SAM" id="MobiDB-lite"/>
    </source>
</evidence>
<gene>
    <name evidence="6" type="ORF">M0R45_023471</name>
</gene>
<dbReference type="PANTHER" id="PTHR31342:SF35">
    <property type="entry name" value="PROTEIN CHUP1, CHLOROPLASTIC-LIKE"/>
    <property type="match status" value="1"/>
</dbReference>
<evidence type="ECO:0000256" key="1">
    <source>
        <dbReference type="ARBA" id="ARBA00023054"/>
    </source>
</evidence>
<feature type="signal peptide" evidence="5">
    <location>
        <begin position="1"/>
        <end position="17"/>
    </location>
</feature>
<accession>A0AAW1WQ60</accession>
<keyword evidence="4" id="KW-0472">Membrane</keyword>
<dbReference type="Proteomes" id="UP001457282">
    <property type="component" value="Unassembled WGS sequence"/>
</dbReference>
<feature type="region of interest" description="Disordered" evidence="3">
    <location>
        <begin position="405"/>
        <end position="470"/>
    </location>
</feature>
<feature type="region of interest" description="Disordered" evidence="3">
    <location>
        <begin position="365"/>
        <end position="384"/>
    </location>
</feature>
<dbReference type="InterPro" id="IPR040265">
    <property type="entry name" value="CHUP1/IPGA1-like"/>
</dbReference>
<evidence type="ECO:0000313" key="7">
    <source>
        <dbReference type="Proteomes" id="UP001457282"/>
    </source>
</evidence>
<dbReference type="PANTHER" id="PTHR31342">
    <property type="entry name" value="PROTEIN CHUP1, CHLOROPLASTIC"/>
    <property type="match status" value="1"/>
</dbReference>
<feature type="transmembrane region" description="Helical" evidence="4">
    <location>
        <begin position="502"/>
        <end position="522"/>
    </location>
</feature>
<feature type="compositionally biased region" description="Polar residues" evidence="3">
    <location>
        <begin position="418"/>
        <end position="430"/>
    </location>
</feature>
<keyword evidence="4" id="KW-1133">Transmembrane helix</keyword>
<proteinExistence type="predicted"/>
<feature type="compositionally biased region" description="Polar residues" evidence="3">
    <location>
        <begin position="445"/>
        <end position="456"/>
    </location>
</feature>
<comment type="caution">
    <text evidence="6">The sequence shown here is derived from an EMBL/GenBank/DDBJ whole genome shotgun (WGS) entry which is preliminary data.</text>
</comment>
<feature type="region of interest" description="Disordered" evidence="3">
    <location>
        <begin position="306"/>
        <end position="326"/>
    </location>
</feature>
<feature type="compositionally biased region" description="Basic and acidic residues" evidence="3">
    <location>
        <begin position="432"/>
        <end position="444"/>
    </location>
</feature>
<dbReference type="GO" id="GO:0072699">
    <property type="term" value="P:protein localization to cortical microtubule cytoskeleton"/>
    <property type="evidence" value="ECO:0007669"/>
    <property type="project" value="TreeGrafter"/>
</dbReference>
<reference evidence="6 7" key="1">
    <citation type="journal article" date="2023" name="G3 (Bethesda)">
        <title>A chromosome-length genome assembly and annotation of blackberry (Rubus argutus, cv. 'Hillquist').</title>
        <authorList>
            <person name="Bruna T."/>
            <person name="Aryal R."/>
            <person name="Dudchenko O."/>
            <person name="Sargent D.J."/>
            <person name="Mead D."/>
            <person name="Buti M."/>
            <person name="Cavallini A."/>
            <person name="Hytonen T."/>
            <person name="Andres J."/>
            <person name="Pham M."/>
            <person name="Weisz D."/>
            <person name="Mascagni F."/>
            <person name="Usai G."/>
            <person name="Natali L."/>
            <person name="Bassil N."/>
            <person name="Fernandez G.E."/>
            <person name="Lomsadze A."/>
            <person name="Armour M."/>
            <person name="Olukolu B."/>
            <person name="Poorten T."/>
            <person name="Britton C."/>
            <person name="Davik J."/>
            <person name="Ashrafi H."/>
            <person name="Aiden E.L."/>
            <person name="Borodovsky M."/>
            <person name="Worthington M."/>
        </authorList>
    </citation>
    <scope>NUCLEOTIDE SEQUENCE [LARGE SCALE GENOMIC DNA]</scope>
    <source>
        <strain evidence="6">PI 553951</strain>
    </source>
</reference>
<feature type="coiled-coil region" evidence="2">
    <location>
        <begin position="67"/>
        <end position="166"/>
    </location>
</feature>
<feature type="coiled-coil region" evidence="2">
    <location>
        <begin position="199"/>
        <end position="226"/>
    </location>
</feature>
<keyword evidence="5" id="KW-0732">Signal</keyword>
<feature type="coiled-coil region" evidence="2">
    <location>
        <begin position="260"/>
        <end position="287"/>
    </location>
</feature>
<keyword evidence="7" id="KW-1185">Reference proteome</keyword>
<keyword evidence="4" id="KW-0812">Transmembrane</keyword>
<dbReference type="EMBL" id="JBEDUW010000005">
    <property type="protein sequence ID" value="KAK9926230.1"/>
    <property type="molecule type" value="Genomic_DNA"/>
</dbReference>
<evidence type="ECO:0008006" key="8">
    <source>
        <dbReference type="Google" id="ProtNLM"/>
    </source>
</evidence>
<feature type="chain" id="PRO_5043519950" description="Protein CHUP1, chloroplastic-like" evidence="5">
    <location>
        <begin position="18"/>
        <end position="528"/>
    </location>
</feature>
<evidence type="ECO:0000313" key="6">
    <source>
        <dbReference type="EMBL" id="KAK9926230.1"/>
    </source>
</evidence>
<organism evidence="6 7">
    <name type="scientific">Rubus argutus</name>
    <name type="common">Southern blackberry</name>
    <dbReference type="NCBI Taxonomy" id="59490"/>
    <lineage>
        <taxon>Eukaryota</taxon>
        <taxon>Viridiplantae</taxon>
        <taxon>Streptophyta</taxon>
        <taxon>Embryophyta</taxon>
        <taxon>Tracheophyta</taxon>
        <taxon>Spermatophyta</taxon>
        <taxon>Magnoliopsida</taxon>
        <taxon>eudicotyledons</taxon>
        <taxon>Gunneridae</taxon>
        <taxon>Pentapetalae</taxon>
        <taxon>rosids</taxon>
        <taxon>fabids</taxon>
        <taxon>Rosales</taxon>
        <taxon>Rosaceae</taxon>
        <taxon>Rosoideae</taxon>
        <taxon>Rosoideae incertae sedis</taxon>
        <taxon>Rubus</taxon>
    </lineage>
</organism>
<sequence>MIIKVSLLAAATIAVYAVSHKNSCNSTKNPPENDDSRFQQHQIEGEMEDEKEAEIIRSKELKSANEIKILNNLVKEVQQRKMRLERKLLELCGLREEHSYMAHLQRHLDDKSSEIEMLNATIASMQAERKNLHEDVKQCVLARKQLETARKVIAEMQKKMECCNESNMKIKGRLLIVEEQVSNFPRDENEGNSVRDAIVEKKLKDVRNVELQLLKMKRRNKELELGKRELVVKLVSAQEQITALSNISESESITEIGLELSTLRYTNEDLLLQVERLQNNRFDMVQELVYQRWLHTCLRLEIQTHKSSKISNPSSDSASSQTSTTNLSDEMFETTTMDMDSSSSSSQTSSTGKKFGFMHSIKKWGARRSKDERSSGGNSISKKGLVRRFSTSMVPVKTSILQNKGDNAVKSRGRRVSFSDSVGSTVQSEGVNDDHKEMGTDEKSGCSSIPNCNSEIQGERHNEPASPQVTISSAILESIKEDRTEMDMVSLVDQENKVDHNAVGLVAALFFLLFILVACFTYDSARPL</sequence>
<evidence type="ECO:0000256" key="2">
    <source>
        <dbReference type="SAM" id="Coils"/>
    </source>
</evidence>